<name>A0ABV4G9N7_9BRAD</name>
<dbReference type="Proteomes" id="UP001565474">
    <property type="component" value="Unassembled WGS sequence"/>
</dbReference>
<comment type="caution">
    <text evidence="2">The sequence shown here is derived from an EMBL/GenBank/DDBJ whole genome shotgun (WGS) entry which is preliminary data.</text>
</comment>
<keyword evidence="3" id="KW-1185">Reference proteome</keyword>
<gene>
    <name evidence="2" type="ORF">ABH992_001014</name>
</gene>
<proteinExistence type="predicted"/>
<protein>
    <submittedName>
        <fullName evidence="2">Uncharacterized protein</fullName>
    </submittedName>
</protein>
<evidence type="ECO:0000313" key="2">
    <source>
        <dbReference type="EMBL" id="MEY9468615.1"/>
    </source>
</evidence>
<dbReference type="EMBL" id="JBGBZN010000002">
    <property type="protein sequence ID" value="MEY9468615.1"/>
    <property type="molecule type" value="Genomic_DNA"/>
</dbReference>
<organism evidence="2 3">
    <name type="scientific">Bradyrhizobium yuanmingense</name>
    <dbReference type="NCBI Taxonomy" id="108015"/>
    <lineage>
        <taxon>Bacteria</taxon>
        <taxon>Pseudomonadati</taxon>
        <taxon>Pseudomonadota</taxon>
        <taxon>Alphaproteobacteria</taxon>
        <taxon>Hyphomicrobiales</taxon>
        <taxon>Nitrobacteraceae</taxon>
        <taxon>Bradyrhizobium</taxon>
    </lineage>
</organism>
<dbReference type="RefSeq" id="WP_370057722.1">
    <property type="nucleotide sequence ID" value="NZ_JBGBYD010000002.1"/>
</dbReference>
<feature type="region of interest" description="Disordered" evidence="1">
    <location>
        <begin position="90"/>
        <end position="115"/>
    </location>
</feature>
<accession>A0ABV4G9N7</accession>
<reference evidence="2 3" key="1">
    <citation type="submission" date="2024-07" db="EMBL/GenBank/DDBJ databases">
        <title>Genomic Encyclopedia of Type Strains, Phase V (KMG-V): Genome sequencing to study the core and pangenomes of soil and plant-associated prokaryotes.</title>
        <authorList>
            <person name="Whitman W."/>
        </authorList>
    </citation>
    <scope>NUCLEOTIDE SEQUENCE [LARGE SCALE GENOMIC DNA]</scope>
    <source>
        <strain evidence="2 3">USDA 222</strain>
    </source>
</reference>
<sequence>MRRCAAPDVAPSPVAAAWLAARRDAPWLAEPPDGPWLAERPDVPWLAVLLAVRLDEPWPVVLPGVPWPVVLMAALRLVLVVLHPVRVREVPEPTRSSSASRRQPKQPSGKRHAEA</sequence>
<evidence type="ECO:0000313" key="3">
    <source>
        <dbReference type="Proteomes" id="UP001565474"/>
    </source>
</evidence>
<feature type="compositionally biased region" description="Basic residues" evidence="1">
    <location>
        <begin position="102"/>
        <end position="115"/>
    </location>
</feature>
<evidence type="ECO:0000256" key="1">
    <source>
        <dbReference type="SAM" id="MobiDB-lite"/>
    </source>
</evidence>